<dbReference type="STRING" id="457427.SSOG_08958"/>
<feature type="region of interest" description="Disordered" evidence="1">
    <location>
        <begin position="1"/>
        <end position="116"/>
    </location>
</feature>
<evidence type="ECO:0000313" key="3">
    <source>
        <dbReference type="EMBL" id="EFL29244.1"/>
    </source>
</evidence>
<dbReference type="Pfam" id="PF04909">
    <property type="entry name" value="Amidohydro_2"/>
    <property type="match status" value="1"/>
</dbReference>
<dbReference type="EMBL" id="GG657754">
    <property type="protein sequence ID" value="EFL29244.1"/>
    <property type="molecule type" value="Genomic_DNA"/>
</dbReference>
<feature type="domain" description="Amidohydrolase-related" evidence="2">
    <location>
        <begin position="241"/>
        <end position="449"/>
    </location>
</feature>
<keyword evidence="3" id="KW-0378">Hydrolase</keyword>
<feature type="compositionally biased region" description="Basic residues" evidence="1">
    <location>
        <begin position="34"/>
        <end position="57"/>
    </location>
</feature>
<dbReference type="GO" id="GO:0016787">
    <property type="term" value="F:hydrolase activity"/>
    <property type="evidence" value="ECO:0007669"/>
    <property type="project" value="UniProtKB-KW"/>
</dbReference>
<accession>D9WKW9</accession>
<proteinExistence type="predicted"/>
<name>D9WKW9_9ACTN</name>
<dbReference type="InterPro" id="IPR032466">
    <property type="entry name" value="Metal_Hydrolase"/>
</dbReference>
<gene>
    <name evidence="3" type="ORF">SSOG_08958</name>
</gene>
<reference evidence="3 4" key="1">
    <citation type="submission" date="2009-02" db="EMBL/GenBank/DDBJ databases">
        <title>Annotation of Streptomyces hygroscopicus strain ATCC 53653.</title>
        <authorList>
            <consortium name="The Broad Institute Genome Sequencing Platform"/>
            <consortium name="Broad Institute Microbial Sequencing Center"/>
            <person name="Fischbach M."/>
            <person name="Godfrey P."/>
            <person name="Ward D."/>
            <person name="Young S."/>
            <person name="Zeng Q."/>
            <person name="Koehrsen M."/>
            <person name="Alvarado L."/>
            <person name="Berlin A.M."/>
            <person name="Bochicchio J."/>
            <person name="Borenstein D."/>
            <person name="Chapman S.B."/>
            <person name="Chen Z."/>
            <person name="Engels R."/>
            <person name="Freedman E."/>
            <person name="Gellesch M."/>
            <person name="Goldberg J."/>
            <person name="Griggs A."/>
            <person name="Gujja S."/>
            <person name="Heilman E.R."/>
            <person name="Heiman D.I."/>
            <person name="Hepburn T.A."/>
            <person name="Howarth C."/>
            <person name="Jen D."/>
            <person name="Larson L."/>
            <person name="Lewis B."/>
            <person name="Mehta T."/>
            <person name="Park D."/>
            <person name="Pearson M."/>
            <person name="Richards J."/>
            <person name="Roberts A."/>
            <person name="Saif S."/>
            <person name="Shea T.D."/>
            <person name="Shenoy N."/>
            <person name="Sisk P."/>
            <person name="Stolte C."/>
            <person name="Sykes S.N."/>
            <person name="Thomson T."/>
            <person name="Walk T."/>
            <person name="White J."/>
            <person name="Yandava C."/>
            <person name="Straight P."/>
            <person name="Clardy J."/>
            <person name="Hung D."/>
            <person name="Kolter R."/>
            <person name="Mekalanos J."/>
            <person name="Walker S."/>
            <person name="Walsh C.T."/>
            <person name="Wieland-Brown L.C."/>
            <person name="Haas B."/>
            <person name="Nusbaum C."/>
            <person name="Birren B."/>
        </authorList>
    </citation>
    <scope>NUCLEOTIDE SEQUENCE [LARGE SCALE GENOMIC DNA]</scope>
    <source>
        <strain evidence="3 4">ATCC 53653</strain>
    </source>
</reference>
<dbReference type="PANTHER" id="PTHR42889:SF1">
    <property type="entry name" value="BLR3681 PROTEIN"/>
    <property type="match status" value="1"/>
</dbReference>
<dbReference type="Proteomes" id="UP000003963">
    <property type="component" value="Unassembled WGS sequence"/>
</dbReference>
<dbReference type="Gene3D" id="3.20.20.140">
    <property type="entry name" value="Metal-dependent hydrolases"/>
    <property type="match status" value="1"/>
</dbReference>
<feature type="compositionally biased region" description="Basic residues" evidence="1">
    <location>
        <begin position="1"/>
        <end position="27"/>
    </location>
</feature>
<feature type="compositionally biased region" description="Low complexity" evidence="1">
    <location>
        <begin position="58"/>
        <end position="71"/>
    </location>
</feature>
<evidence type="ECO:0000259" key="2">
    <source>
        <dbReference type="Pfam" id="PF04909"/>
    </source>
</evidence>
<feature type="compositionally biased region" description="Basic residues" evidence="1">
    <location>
        <begin position="77"/>
        <end position="99"/>
    </location>
</feature>
<keyword evidence="4" id="KW-1185">Reference proteome</keyword>
<dbReference type="SUPFAM" id="SSF51556">
    <property type="entry name" value="Metallo-dependent hydrolases"/>
    <property type="match status" value="1"/>
</dbReference>
<dbReference type="AlphaFoldDB" id="D9WKW9"/>
<organism evidence="3 4">
    <name type="scientific">Streptomyces himastatinicus ATCC 53653</name>
    <dbReference type="NCBI Taxonomy" id="457427"/>
    <lineage>
        <taxon>Bacteria</taxon>
        <taxon>Bacillati</taxon>
        <taxon>Actinomycetota</taxon>
        <taxon>Actinomycetes</taxon>
        <taxon>Kitasatosporales</taxon>
        <taxon>Streptomycetaceae</taxon>
        <taxon>Streptomyces</taxon>
        <taxon>Streptomyces violaceusniger group</taxon>
    </lineage>
</organism>
<dbReference type="InterPro" id="IPR006680">
    <property type="entry name" value="Amidohydro-rel"/>
</dbReference>
<dbReference type="PANTHER" id="PTHR42889">
    <property type="entry name" value="BLR3681 PROTEIN"/>
    <property type="match status" value="1"/>
</dbReference>
<protein>
    <submittedName>
        <fullName evidence="3">Amidohydrolase</fullName>
    </submittedName>
</protein>
<dbReference type="HOGENOM" id="CLU_043951_0_0_11"/>
<sequence>MRRGRGPQRHHQGAARRRRSRTHRGRNRAPQGLHRGRHRHDHLRVRGARHGPGHGRRPAPSGRRPPAAGTRGTAGGRGRRRGHRRHRHRWRRRGHRRPPRCGGAEEHHRAAGVSANARAHLRERQPKEHTMIEDVLVVEGVAHDYNFLPENCVDPAFGRAIGEHMYRQHQKFGGPGYAIEKSLYLNHGAGAEAIGRSILAESQSDIIIYHETPIYGHFRDGGSRLSSGLTMRELWPNRVLVYGAVSPLRPGAVDRVDELVDEHRVNALKLYPIDLVEGRVTSLDMSDPEVCYPVFERAVERGLKVVGIHKALPVGPGPAHALRIDDIEGAAAAFPDLTFEVVHGGLAFVEETAMLMECAPNVVVNLEVTSALARTAPRRFAEAIGAFLAVPGGAERVIWGTGVIAAHPRPLIEAFWDLDTPRDLIEERGVEPLTLDAKKNILGRNFLRLHGIDEAELRATIAGDEFDTTELAQPWGGKTESATSVVA</sequence>
<evidence type="ECO:0000256" key="1">
    <source>
        <dbReference type="SAM" id="MobiDB-lite"/>
    </source>
</evidence>
<evidence type="ECO:0000313" key="4">
    <source>
        <dbReference type="Proteomes" id="UP000003963"/>
    </source>
</evidence>